<evidence type="ECO:0000256" key="1">
    <source>
        <dbReference type="SAM" id="MobiDB-lite"/>
    </source>
</evidence>
<keyword evidence="4" id="KW-1185">Reference proteome</keyword>
<dbReference type="PROSITE" id="PS51257">
    <property type="entry name" value="PROKAR_LIPOPROTEIN"/>
    <property type="match status" value="1"/>
</dbReference>
<sequence>MIRLAVISAALLLSGCNVNTTFNKPYATEEPTVATQTVPAKSEQKLAQGDAMPKPERLSKAPIFIPKVEVETLMGVDAQGRLLLKLAGGKVTPVTIRGLALPASPGACNDEKNAVRALQFWLGQQQWQLIEVTAGSGGGYQASGELLTQGQSQSLREQLLAEELAKPLGTAWCR</sequence>
<accession>A0A4U1BPZ8</accession>
<comment type="caution">
    <text evidence="3">The sequence shown here is derived from an EMBL/GenBank/DDBJ whole genome shotgun (WGS) entry which is preliminary data.</text>
</comment>
<gene>
    <name evidence="3" type="ORF">FCL42_15325</name>
</gene>
<keyword evidence="2" id="KW-0732">Signal</keyword>
<feature type="region of interest" description="Disordered" evidence="1">
    <location>
        <begin position="32"/>
        <end position="52"/>
    </location>
</feature>
<reference evidence="3 4" key="1">
    <citation type="submission" date="2019-04" db="EMBL/GenBank/DDBJ databases">
        <authorList>
            <person name="Hwang J.C."/>
        </authorList>
    </citation>
    <scope>NUCLEOTIDE SEQUENCE [LARGE SCALE GENOMIC DNA]</scope>
    <source>
        <strain evidence="3 4">IMCC35002</strain>
    </source>
</reference>
<protein>
    <submittedName>
        <fullName evidence="3">Uncharacterized protein</fullName>
    </submittedName>
</protein>
<evidence type="ECO:0000313" key="4">
    <source>
        <dbReference type="Proteomes" id="UP000305675"/>
    </source>
</evidence>
<dbReference type="Proteomes" id="UP000305675">
    <property type="component" value="Unassembled WGS sequence"/>
</dbReference>
<dbReference type="EMBL" id="SWCJ01000013">
    <property type="protein sequence ID" value="TKB53047.1"/>
    <property type="molecule type" value="Genomic_DNA"/>
</dbReference>
<name>A0A4U1BPZ8_9GAMM</name>
<feature type="signal peptide" evidence="2">
    <location>
        <begin position="1"/>
        <end position="19"/>
    </location>
</feature>
<evidence type="ECO:0000256" key="2">
    <source>
        <dbReference type="SAM" id="SignalP"/>
    </source>
</evidence>
<evidence type="ECO:0000313" key="3">
    <source>
        <dbReference type="EMBL" id="TKB53047.1"/>
    </source>
</evidence>
<proteinExistence type="predicted"/>
<dbReference type="RefSeq" id="WP_136864299.1">
    <property type="nucleotide sequence ID" value="NZ_SWCJ01000013.1"/>
</dbReference>
<feature type="chain" id="PRO_5020402544" evidence="2">
    <location>
        <begin position="20"/>
        <end position="174"/>
    </location>
</feature>
<organism evidence="3 4">
    <name type="scientific">Ferrimonas aestuarii</name>
    <dbReference type="NCBI Taxonomy" id="2569539"/>
    <lineage>
        <taxon>Bacteria</taxon>
        <taxon>Pseudomonadati</taxon>
        <taxon>Pseudomonadota</taxon>
        <taxon>Gammaproteobacteria</taxon>
        <taxon>Alteromonadales</taxon>
        <taxon>Ferrimonadaceae</taxon>
        <taxon>Ferrimonas</taxon>
    </lineage>
</organism>
<dbReference type="AlphaFoldDB" id="A0A4U1BPZ8"/>